<feature type="signal peptide" evidence="1">
    <location>
        <begin position="1"/>
        <end position="27"/>
    </location>
</feature>
<sequence>MYKFSIYLSVLRVYWVITLFFASSSCGENEERQSLHPVDPAYAPRRQLSQTKPVYNISLYYAESDYQDRPHYASIISWYMRFPTVVAADHPEIRTVNCDLDGIHLEFASKNYKLKAEQWGFPLVVVLDGNTGRCASDDPDGGRYHPFYAESLLQSHQDQPTTLSLSGFRSRWDVVAYEHQVQVVEIKEVVSKTSGQADRVHQRRGLQAPTTMKISPSLNFDRNERKCSTSEVPISVATLENGSLEIKCKTCFLDSELQLSIYWASRIVNAGIKCINKILKNLYRAEQQLIELAGSAKHIVVSQFSKLSGQLADLISGFYNRVNDLAMSTDQTEQMKLKEELGKATTSVENTSSRLLGLTEGQLAIGIVSARISHRDAALAFQELKEIISSTSSELGLMMQSGTQLVIDELSLPLCTISQEKNFLRSGGFCHKRRKETSARLTGRLRANFDVEINLTGTGEITNGDVTVLSVNLAGLQIPGILSVGPQARLISHTGLVFTSSAKLTLGAEAEWRNIDATIDGKSQKLSKLDNTNLIFRHHRPQFEINPQKISLEQHFKPQVTFGIELLLGSQELLAGIGGDIGLINTLQLPRTLSKKSQSCSDGLKYDFSVTAQLEAIMSVPSIPGLSILALFSSKAAALSQGSYPLLVAPNLTLVEHCFKVPTEFWSSFNRNLNRFTNTRDLGKLSSIEI</sequence>
<dbReference type="EMBL" id="PKSM01000158">
    <property type="protein sequence ID" value="POW06494.1"/>
    <property type="molecule type" value="Genomic_DNA"/>
</dbReference>
<reference evidence="2 3" key="1">
    <citation type="submission" date="2017-12" db="EMBL/GenBank/DDBJ databases">
        <title>Gene loss provides genomic basis for host adaptation in cereal stripe rust fungi.</title>
        <authorList>
            <person name="Xia C."/>
        </authorList>
    </citation>
    <scope>NUCLEOTIDE SEQUENCE [LARGE SCALE GENOMIC DNA]</scope>
    <source>
        <strain evidence="2 3">93TX-2</strain>
    </source>
</reference>
<comment type="caution">
    <text evidence="2">The sequence shown here is derived from an EMBL/GenBank/DDBJ whole genome shotgun (WGS) entry which is preliminary data.</text>
</comment>
<proteinExistence type="predicted"/>
<accession>A0A2S4VAG5</accession>
<evidence type="ECO:0000256" key="1">
    <source>
        <dbReference type="SAM" id="SignalP"/>
    </source>
</evidence>
<dbReference type="VEuPathDB" id="FungiDB:PSTT_02797"/>
<name>A0A2S4VAG5_9BASI</name>
<dbReference type="OrthoDB" id="73875at2759"/>
<dbReference type="AlphaFoldDB" id="A0A2S4VAG5"/>
<reference evidence="3" key="2">
    <citation type="journal article" date="2018" name="BMC Genomics">
        <title>Genomic insights into host adaptation between the wheat stripe rust pathogen (Puccinia striiformis f. sp. tritici) and the barley stripe rust pathogen (Puccinia striiformis f. sp. hordei).</title>
        <authorList>
            <person name="Xia C."/>
            <person name="Wang M."/>
            <person name="Yin C."/>
            <person name="Cornejo O.E."/>
            <person name="Hulbert S.H."/>
            <person name="Chen X."/>
        </authorList>
    </citation>
    <scope>NUCLEOTIDE SEQUENCE [LARGE SCALE GENOMIC DNA]</scope>
    <source>
        <strain evidence="3">93TX-2</strain>
    </source>
</reference>
<keyword evidence="1" id="KW-0732">Signal</keyword>
<evidence type="ECO:0000313" key="2">
    <source>
        <dbReference type="EMBL" id="POW06494.1"/>
    </source>
</evidence>
<gene>
    <name evidence="2" type="ORF">PSHT_10331</name>
</gene>
<organism evidence="2 3">
    <name type="scientific">Puccinia striiformis</name>
    <dbReference type="NCBI Taxonomy" id="27350"/>
    <lineage>
        <taxon>Eukaryota</taxon>
        <taxon>Fungi</taxon>
        <taxon>Dikarya</taxon>
        <taxon>Basidiomycota</taxon>
        <taxon>Pucciniomycotina</taxon>
        <taxon>Pucciniomycetes</taxon>
        <taxon>Pucciniales</taxon>
        <taxon>Pucciniaceae</taxon>
        <taxon>Puccinia</taxon>
    </lineage>
</organism>
<reference evidence="3" key="3">
    <citation type="journal article" date="2018" name="Mol. Plant Microbe Interact.">
        <title>Genome sequence resources for the wheat stripe rust pathogen (Puccinia striiformis f. sp. tritici) and the barley stripe rust pathogen (Puccinia striiformis f. sp. hordei).</title>
        <authorList>
            <person name="Xia C."/>
            <person name="Wang M."/>
            <person name="Yin C."/>
            <person name="Cornejo O.E."/>
            <person name="Hulbert S.H."/>
            <person name="Chen X."/>
        </authorList>
    </citation>
    <scope>NUCLEOTIDE SEQUENCE [LARGE SCALE GENOMIC DNA]</scope>
    <source>
        <strain evidence="3">93TX-2</strain>
    </source>
</reference>
<dbReference type="VEuPathDB" id="FungiDB:PSHT_10331"/>
<keyword evidence="3" id="KW-1185">Reference proteome</keyword>
<dbReference type="Proteomes" id="UP000238274">
    <property type="component" value="Unassembled WGS sequence"/>
</dbReference>
<feature type="chain" id="PRO_5015608731" evidence="1">
    <location>
        <begin position="28"/>
        <end position="690"/>
    </location>
</feature>
<evidence type="ECO:0000313" key="3">
    <source>
        <dbReference type="Proteomes" id="UP000238274"/>
    </source>
</evidence>
<dbReference type="PROSITE" id="PS51257">
    <property type="entry name" value="PROKAR_LIPOPROTEIN"/>
    <property type="match status" value="1"/>
</dbReference>
<protein>
    <submittedName>
        <fullName evidence="2">Uncharacterized protein</fullName>
    </submittedName>
</protein>